<reference evidence="4 6" key="1">
    <citation type="journal article" date="2011" name="Nature">
        <title>The Medicago genome provides insight into the evolution of rhizobial symbioses.</title>
        <authorList>
            <person name="Young N.D."/>
            <person name="Debelle F."/>
            <person name="Oldroyd G.E."/>
            <person name="Geurts R."/>
            <person name="Cannon S.B."/>
            <person name="Udvardi M.K."/>
            <person name="Benedito V.A."/>
            <person name="Mayer K.F."/>
            <person name="Gouzy J."/>
            <person name="Schoof H."/>
            <person name="Van de Peer Y."/>
            <person name="Proost S."/>
            <person name="Cook D.R."/>
            <person name="Meyers B.C."/>
            <person name="Spannagl M."/>
            <person name="Cheung F."/>
            <person name="De Mita S."/>
            <person name="Krishnakumar V."/>
            <person name="Gundlach H."/>
            <person name="Zhou S."/>
            <person name="Mudge J."/>
            <person name="Bharti A.K."/>
            <person name="Murray J.D."/>
            <person name="Naoumkina M.A."/>
            <person name="Rosen B."/>
            <person name="Silverstein K.A."/>
            <person name="Tang H."/>
            <person name="Rombauts S."/>
            <person name="Zhao P.X."/>
            <person name="Zhou P."/>
            <person name="Barbe V."/>
            <person name="Bardou P."/>
            <person name="Bechner M."/>
            <person name="Bellec A."/>
            <person name="Berger A."/>
            <person name="Berges H."/>
            <person name="Bidwell S."/>
            <person name="Bisseling T."/>
            <person name="Choisne N."/>
            <person name="Couloux A."/>
            <person name="Denny R."/>
            <person name="Deshpande S."/>
            <person name="Dai X."/>
            <person name="Doyle J.J."/>
            <person name="Dudez A.M."/>
            <person name="Farmer A.D."/>
            <person name="Fouteau S."/>
            <person name="Franken C."/>
            <person name="Gibelin C."/>
            <person name="Gish J."/>
            <person name="Goldstein S."/>
            <person name="Gonzalez A.J."/>
            <person name="Green P.J."/>
            <person name="Hallab A."/>
            <person name="Hartog M."/>
            <person name="Hua A."/>
            <person name="Humphray S.J."/>
            <person name="Jeong D.H."/>
            <person name="Jing Y."/>
            <person name="Jocker A."/>
            <person name="Kenton S.M."/>
            <person name="Kim D.J."/>
            <person name="Klee K."/>
            <person name="Lai H."/>
            <person name="Lang C."/>
            <person name="Lin S."/>
            <person name="Macmil S.L."/>
            <person name="Magdelenat G."/>
            <person name="Matthews L."/>
            <person name="McCorrison J."/>
            <person name="Monaghan E.L."/>
            <person name="Mun J.H."/>
            <person name="Najar F.Z."/>
            <person name="Nicholson C."/>
            <person name="Noirot C."/>
            <person name="O'Bleness M."/>
            <person name="Paule C.R."/>
            <person name="Poulain J."/>
            <person name="Prion F."/>
            <person name="Qin B."/>
            <person name="Qu C."/>
            <person name="Retzel E.F."/>
            <person name="Riddle C."/>
            <person name="Sallet E."/>
            <person name="Samain S."/>
            <person name="Samson N."/>
            <person name="Sanders I."/>
            <person name="Saurat O."/>
            <person name="Scarpelli C."/>
            <person name="Schiex T."/>
            <person name="Segurens B."/>
            <person name="Severin A.J."/>
            <person name="Sherrier D.J."/>
            <person name="Shi R."/>
            <person name="Sims S."/>
            <person name="Singer S.R."/>
            <person name="Sinharoy S."/>
            <person name="Sterck L."/>
            <person name="Viollet A."/>
            <person name="Wang B.B."/>
            <person name="Wang K."/>
            <person name="Wang M."/>
            <person name="Wang X."/>
            <person name="Warfsmann J."/>
            <person name="Weissenbach J."/>
            <person name="White D.D."/>
            <person name="White J.D."/>
            <person name="Wiley G.B."/>
            <person name="Wincker P."/>
            <person name="Xing Y."/>
            <person name="Yang L."/>
            <person name="Yao Z."/>
            <person name="Ying F."/>
            <person name="Zhai J."/>
            <person name="Zhou L."/>
            <person name="Zuber A."/>
            <person name="Denarie J."/>
            <person name="Dixon R.A."/>
            <person name="May G.D."/>
            <person name="Schwartz D.C."/>
            <person name="Rogers J."/>
            <person name="Quetier F."/>
            <person name="Town C.D."/>
            <person name="Roe B.A."/>
        </authorList>
    </citation>
    <scope>NUCLEOTIDE SEQUENCE [LARGE SCALE GENOMIC DNA]</scope>
    <source>
        <strain evidence="4">A17</strain>
        <strain evidence="5 6">cv. Jemalong A17</strain>
    </source>
</reference>
<dbReference type="PANTHER" id="PTHR47933">
    <property type="entry name" value="PENTATRICOPEPTIDE REPEAT-CONTAINING PROTEIN 1, MITOCHONDRIAL"/>
    <property type="match status" value="1"/>
</dbReference>
<evidence type="ECO:0000256" key="3">
    <source>
        <dbReference type="PROSITE-ProRule" id="PRU00708"/>
    </source>
</evidence>
<dbReference type="Gene3D" id="1.25.40.10">
    <property type="entry name" value="Tetratricopeptide repeat domain"/>
    <property type="match status" value="1"/>
</dbReference>
<comment type="similarity">
    <text evidence="1">Belongs to the PPR family. P subfamily.</text>
</comment>
<keyword evidence="6" id="KW-1185">Reference proteome</keyword>
<evidence type="ECO:0000256" key="2">
    <source>
        <dbReference type="ARBA" id="ARBA00022737"/>
    </source>
</evidence>
<evidence type="ECO:0000313" key="4">
    <source>
        <dbReference type="EMBL" id="KEH16960.1"/>
    </source>
</evidence>
<dbReference type="InterPro" id="IPR011990">
    <property type="entry name" value="TPR-like_helical_dom_sf"/>
</dbReference>
<dbReference type="Pfam" id="PF12854">
    <property type="entry name" value="PPR_1"/>
    <property type="match status" value="1"/>
</dbReference>
<dbReference type="Pfam" id="PF13041">
    <property type="entry name" value="PPR_2"/>
    <property type="match status" value="1"/>
</dbReference>
<evidence type="ECO:0000256" key="1">
    <source>
        <dbReference type="ARBA" id="ARBA00007626"/>
    </source>
</evidence>
<evidence type="ECO:0000313" key="5">
    <source>
        <dbReference type="EnsemblPlants" id="KEH16960"/>
    </source>
</evidence>
<reference evidence="5" key="3">
    <citation type="submission" date="2015-06" db="UniProtKB">
        <authorList>
            <consortium name="EnsemblPlants"/>
        </authorList>
    </citation>
    <scope>IDENTIFICATION</scope>
    <source>
        <strain evidence="5">cv. Jemalong A17</strain>
    </source>
</reference>
<accession>A0A072TTU2</accession>
<dbReference type="PROSITE" id="PS51375">
    <property type="entry name" value="PPR"/>
    <property type="match status" value="2"/>
</dbReference>
<reference evidence="4 6" key="2">
    <citation type="journal article" date="2014" name="BMC Genomics">
        <title>An improved genome release (version Mt4.0) for the model legume Medicago truncatula.</title>
        <authorList>
            <person name="Tang H."/>
            <person name="Krishnakumar V."/>
            <person name="Bidwell S."/>
            <person name="Rosen B."/>
            <person name="Chan A."/>
            <person name="Zhou S."/>
            <person name="Gentzbittel L."/>
            <person name="Childs K.L."/>
            <person name="Yandell M."/>
            <person name="Gundlach H."/>
            <person name="Mayer K.F."/>
            <person name="Schwartz D.C."/>
            <person name="Town C.D."/>
        </authorList>
    </citation>
    <scope>GENOME REANNOTATION</scope>
    <source>
        <strain evidence="4">A17</strain>
        <strain evidence="5 6">cv. Jemalong A17</strain>
    </source>
</reference>
<proteinExistence type="inferred from homology"/>
<keyword evidence="2" id="KW-0677">Repeat</keyword>
<dbReference type="AlphaFoldDB" id="A0A072TTU2"/>
<sequence length="114" mass="12862">LGIEIDACCLNIMIKGLYKKGELEGAFKVFDEFPKMDLKRNERTFATLMHGLCDKGMVDDGFGLLERMKEEGIVVDVVVYNVLIHGLVKNERVDEGIRVLEDVGVILMSSYQHV</sequence>
<dbReference type="EnsemblPlants" id="KEH16960">
    <property type="protein sequence ID" value="KEH16960"/>
    <property type="gene ID" value="MTR_0060s0100"/>
</dbReference>
<name>A0A072TTU2_MEDTR</name>
<dbReference type="EMBL" id="KL402785">
    <property type="protein sequence ID" value="KEH16960.1"/>
    <property type="molecule type" value="Genomic_DNA"/>
</dbReference>
<dbReference type="InterPro" id="IPR051240">
    <property type="entry name" value="Mito_RNA-Proc/Resp"/>
</dbReference>
<dbReference type="HOGENOM" id="CLU_2127474_0_0_1"/>
<feature type="repeat" description="PPR" evidence="3">
    <location>
        <begin position="6"/>
        <end position="40"/>
    </location>
</feature>
<feature type="repeat" description="PPR" evidence="3">
    <location>
        <begin position="41"/>
        <end position="75"/>
    </location>
</feature>
<gene>
    <name evidence="4" type="ORF">MTR_0060s0100</name>
</gene>
<organism evidence="4 6">
    <name type="scientific">Medicago truncatula</name>
    <name type="common">Barrel medic</name>
    <name type="synonym">Medicago tribuloides</name>
    <dbReference type="NCBI Taxonomy" id="3880"/>
    <lineage>
        <taxon>Eukaryota</taxon>
        <taxon>Viridiplantae</taxon>
        <taxon>Streptophyta</taxon>
        <taxon>Embryophyta</taxon>
        <taxon>Tracheophyta</taxon>
        <taxon>Spermatophyta</taxon>
        <taxon>Magnoliopsida</taxon>
        <taxon>eudicotyledons</taxon>
        <taxon>Gunneridae</taxon>
        <taxon>Pentapetalae</taxon>
        <taxon>rosids</taxon>
        <taxon>fabids</taxon>
        <taxon>Fabales</taxon>
        <taxon>Fabaceae</taxon>
        <taxon>Papilionoideae</taxon>
        <taxon>50 kb inversion clade</taxon>
        <taxon>NPAAA clade</taxon>
        <taxon>Hologalegina</taxon>
        <taxon>IRL clade</taxon>
        <taxon>Trifolieae</taxon>
        <taxon>Medicago</taxon>
    </lineage>
</organism>
<dbReference type="Proteomes" id="UP000002051">
    <property type="component" value="Unassembled WGS sequence"/>
</dbReference>
<evidence type="ECO:0000313" key="6">
    <source>
        <dbReference type="Proteomes" id="UP000002051"/>
    </source>
</evidence>
<dbReference type="NCBIfam" id="TIGR00756">
    <property type="entry name" value="PPR"/>
    <property type="match status" value="3"/>
</dbReference>
<dbReference type="PANTHER" id="PTHR47933:SF62">
    <property type="entry name" value="PENTACOTRIPEPTIDE-REPEAT REGION OF PRORP DOMAIN-CONTAINING PROTEIN"/>
    <property type="match status" value="1"/>
</dbReference>
<dbReference type="InterPro" id="IPR002885">
    <property type="entry name" value="PPR_rpt"/>
</dbReference>
<protein>
    <submittedName>
        <fullName evidence="4">PPR containing plant-like protein</fullName>
    </submittedName>
</protein>
<feature type="non-terminal residue" evidence="4">
    <location>
        <position position="1"/>
    </location>
</feature>